<reference evidence="3" key="1">
    <citation type="submission" date="2021-02" db="EMBL/GenBank/DDBJ databases">
        <authorList>
            <person name="Nowell W R."/>
        </authorList>
    </citation>
    <scope>NUCLEOTIDE SEQUENCE</scope>
</reference>
<dbReference type="EMBL" id="CAJOAZ010001017">
    <property type="protein sequence ID" value="CAF3750820.1"/>
    <property type="molecule type" value="Genomic_DNA"/>
</dbReference>
<evidence type="ECO:0000256" key="2">
    <source>
        <dbReference type="SAM" id="MobiDB-lite"/>
    </source>
</evidence>
<accession>A0A815C0J7</accession>
<organism evidence="3 5">
    <name type="scientific">Adineta steineri</name>
    <dbReference type="NCBI Taxonomy" id="433720"/>
    <lineage>
        <taxon>Eukaryota</taxon>
        <taxon>Metazoa</taxon>
        <taxon>Spiralia</taxon>
        <taxon>Gnathifera</taxon>
        <taxon>Rotifera</taxon>
        <taxon>Eurotatoria</taxon>
        <taxon>Bdelloidea</taxon>
        <taxon>Adinetida</taxon>
        <taxon>Adinetidae</taxon>
        <taxon>Adineta</taxon>
    </lineage>
</organism>
<keyword evidence="1" id="KW-0175">Coiled coil</keyword>
<dbReference type="EMBL" id="CAJNOG010000510">
    <property type="protein sequence ID" value="CAF1276619.1"/>
    <property type="molecule type" value="Genomic_DNA"/>
</dbReference>
<evidence type="ECO:0000256" key="1">
    <source>
        <dbReference type="SAM" id="Coils"/>
    </source>
</evidence>
<comment type="caution">
    <text evidence="3">The sequence shown here is derived from an EMBL/GenBank/DDBJ whole genome shotgun (WGS) entry which is preliminary data.</text>
</comment>
<name>A0A815C0J7_9BILA</name>
<protein>
    <submittedName>
        <fullName evidence="3">Uncharacterized protein</fullName>
    </submittedName>
</protein>
<dbReference type="InterPro" id="IPR055310">
    <property type="entry name" value="CEP112"/>
</dbReference>
<dbReference type="AlphaFoldDB" id="A0A815C0J7"/>
<dbReference type="Proteomes" id="UP000663844">
    <property type="component" value="Unassembled WGS sequence"/>
</dbReference>
<proteinExistence type="predicted"/>
<dbReference type="PANTHER" id="PTHR18871">
    <property type="entry name" value="CENTROSOMAL PROTEIN OF 112 KDA"/>
    <property type="match status" value="1"/>
</dbReference>
<gene>
    <name evidence="3" type="ORF">JYZ213_LOCUS30993</name>
    <name evidence="4" type="ORF">OXD698_LOCUS15443</name>
</gene>
<evidence type="ECO:0000313" key="5">
    <source>
        <dbReference type="Proteomes" id="UP000663845"/>
    </source>
</evidence>
<evidence type="ECO:0000313" key="3">
    <source>
        <dbReference type="EMBL" id="CAF1276619.1"/>
    </source>
</evidence>
<dbReference type="Proteomes" id="UP000663845">
    <property type="component" value="Unassembled WGS sequence"/>
</dbReference>
<dbReference type="PANTHER" id="PTHR18871:SF2">
    <property type="entry name" value="CENTROSOMAL PROTEIN OF 112 KDA"/>
    <property type="match status" value="1"/>
</dbReference>
<feature type="coiled-coil region" evidence="1">
    <location>
        <begin position="363"/>
        <end position="526"/>
    </location>
</feature>
<sequence>MTSLLVGDQEESLFLLHEQPPAILQQSESLDGIKSIQHLLSASSSLTSTTLPNQQQQQLHRFATSSHDIIPPPVRFSTNQKRHSTTNEIDSFVRQFERRLDEHRLHSQKEYDRKIQQMIDTKNNEVDTLKHRYESKLRELEETNRQLEIQSGQIQEENKRLKIEIEHGKQQNRLDQKSTQQHLKESESDAERKIHELKTLHENEKQEMKRSHSRIYQDLLDETNQRLKKMENEYKFQQTTNQSTIEEMEKRLVDLRSNIEHLQQVKQKLDEDKIQLIKNNEKLQLQVQDLINKQRHIDRDHVDKNQRYENELKSVRVRCESSIDLLKKENDIIKTKSTKTIDDLEKKLLTITEQFHTIEKLYEKKFREQQEIYQRNLKQCENEYENKIQLLKEENHEQLENELKRQKDQIQINLENHIQEIHDKSQENEQHLIKKFKIEYEQLLKQNEELLRENFNKEIDEIKRKYEHNLERKDEKMKNELQDINKLSVEIKLKHENEKQQLINEYDEFIRKLEKQNAQKTDENEKRIEIIVSKTQEQLRTIENEFEIRHQKQQSIINDQQKIIEKIEGEKNHAKILYDKQNRILNEQYSYEKNDMKSQFDFYIKKFDKDFNALKSKNDQLERKIVSLTEQHKREMMECRLTHEKNIKDLVSNDVQLDLENTIYSLKQQVVYLQQRIALLQKELEQYIQVYGHRPTSHS</sequence>
<feature type="coiled-coil region" evidence="1">
    <location>
        <begin position="604"/>
        <end position="638"/>
    </location>
</feature>
<feature type="region of interest" description="Disordered" evidence="2">
    <location>
        <begin position="167"/>
        <end position="191"/>
    </location>
</feature>
<evidence type="ECO:0000313" key="4">
    <source>
        <dbReference type="EMBL" id="CAF3750820.1"/>
    </source>
</evidence>